<evidence type="ECO:0000313" key="2">
    <source>
        <dbReference type="Proteomes" id="UP000288716"/>
    </source>
</evidence>
<sequence length="208" mass="24772">MGGGGHGHHVSDPALQETEKRVAQILARASVAKPRDYPWPSSVSGGVMPMRISSRFRQERQRLSEDFTDKWRKWRVQFIKDQELHPSEPLYIKQYEHDINNIFRRIYKIPGNYFEAMLKPKFGADMAHEIRCFIFRAPLVWLAAVSLWYTWKYSHNTWESPRQWNCHYSKPAVYPGDPNYPLENPRPNKWQFADCEFSKRQVFREVQK</sequence>
<dbReference type="InterPro" id="IPR019174">
    <property type="entry name" value="NADH_DH_b-subcmplx_su6"/>
</dbReference>
<dbReference type="Proteomes" id="UP000288716">
    <property type="component" value="Unassembled WGS sequence"/>
</dbReference>
<proteinExistence type="predicted"/>
<dbReference type="VEuPathDB" id="VectorBase:LDEU000013"/>
<keyword evidence="2" id="KW-1185">Reference proteome</keyword>
<dbReference type="PANTHER" id="PTHR21106:SF2">
    <property type="entry name" value="NADH DEHYDROGENASE [UBIQUINONE] 1 BETA SUBCOMPLEX SUBUNIT 6"/>
    <property type="match status" value="1"/>
</dbReference>
<protein>
    <submittedName>
        <fullName evidence="1">NADH:ubiquinone oxidoreductase-like protein 1</fullName>
    </submittedName>
</protein>
<dbReference type="EMBL" id="NCKV01000002">
    <property type="protein sequence ID" value="RWS32032.1"/>
    <property type="molecule type" value="Genomic_DNA"/>
</dbReference>
<dbReference type="GO" id="GO:0006120">
    <property type="term" value="P:mitochondrial electron transport, NADH to ubiquinone"/>
    <property type="evidence" value="ECO:0007669"/>
    <property type="project" value="InterPro"/>
</dbReference>
<dbReference type="OrthoDB" id="5824032at2759"/>
<dbReference type="AlphaFoldDB" id="A0A443SWW7"/>
<gene>
    <name evidence="1" type="ORF">B4U80_01492</name>
</gene>
<dbReference type="Pfam" id="PF09782">
    <property type="entry name" value="NDUF_B6"/>
    <property type="match status" value="1"/>
</dbReference>
<name>A0A443SWW7_9ACAR</name>
<keyword evidence="1" id="KW-0830">Ubiquinone</keyword>
<dbReference type="STRING" id="299467.A0A443SWW7"/>
<organism evidence="1 2">
    <name type="scientific">Leptotrombidium deliense</name>
    <dbReference type="NCBI Taxonomy" id="299467"/>
    <lineage>
        <taxon>Eukaryota</taxon>
        <taxon>Metazoa</taxon>
        <taxon>Ecdysozoa</taxon>
        <taxon>Arthropoda</taxon>
        <taxon>Chelicerata</taxon>
        <taxon>Arachnida</taxon>
        <taxon>Acari</taxon>
        <taxon>Acariformes</taxon>
        <taxon>Trombidiformes</taxon>
        <taxon>Prostigmata</taxon>
        <taxon>Anystina</taxon>
        <taxon>Parasitengona</taxon>
        <taxon>Trombiculoidea</taxon>
        <taxon>Trombiculidae</taxon>
        <taxon>Leptotrombidium</taxon>
    </lineage>
</organism>
<accession>A0A443SWW7</accession>
<evidence type="ECO:0000313" key="1">
    <source>
        <dbReference type="EMBL" id="RWS32032.1"/>
    </source>
</evidence>
<reference evidence="1 2" key="1">
    <citation type="journal article" date="2018" name="Gigascience">
        <title>Genomes of trombidid mites reveal novel predicted allergens and laterally-transferred genes associated with secondary metabolism.</title>
        <authorList>
            <person name="Dong X."/>
            <person name="Chaisiri K."/>
            <person name="Xia D."/>
            <person name="Armstrong S.D."/>
            <person name="Fang Y."/>
            <person name="Donnelly M.J."/>
            <person name="Kadowaki T."/>
            <person name="McGarry J.W."/>
            <person name="Darby A.C."/>
            <person name="Makepeace B.L."/>
        </authorList>
    </citation>
    <scope>NUCLEOTIDE SEQUENCE [LARGE SCALE GENOMIC DNA]</scope>
    <source>
        <strain evidence="1">UoL-UT</strain>
    </source>
</reference>
<dbReference type="GO" id="GO:0005739">
    <property type="term" value="C:mitochondrion"/>
    <property type="evidence" value="ECO:0007669"/>
    <property type="project" value="GOC"/>
</dbReference>
<comment type="caution">
    <text evidence="1">The sequence shown here is derived from an EMBL/GenBank/DDBJ whole genome shotgun (WGS) entry which is preliminary data.</text>
</comment>
<dbReference type="PANTHER" id="PTHR21106">
    <property type="entry name" value="NADH DEHYDROGENASE [UBIQUINONE] 1 BETA SUBCOMPLEX SUBUNIT 6"/>
    <property type="match status" value="1"/>
</dbReference>